<dbReference type="FunFam" id="3.30.540.10:FF:000007">
    <property type="entry name" value="3'(2'),5'-bisphosphate nucleotidase CysQ"/>
    <property type="match status" value="1"/>
</dbReference>
<evidence type="ECO:0000256" key="8">
    <source>
        <dbReference type="ARBA" id="ARBA00023136"/>
    </source>
</evidence>
<feature type="binding site" evidence="9">
    <location>
        <position position="224"/>
    </location>
    <ligand>
        <name>Mg(2+)</name>
        <dbReference type="ChEBI" id="CHEBI:18420"/>
        <label>2</label>
    </ligand>
</feature>
<evidence type="ECO:0000313" key="11">
    <source>
        <dbReference type="EMBL" id="RLT81786.1"/>
    </source>
</evidence>
<comment type="similarity">
    <text evidence="2 9">Belongs to the inositol monophosphatase superfamily. CysQ family.</text>
</comment>
<dbReference type="Gene3D" id="3.40.190.80">
    <property type="match status" value="1"/>
</dbReference>
<dbReference type="EMBL" id="SRZA01000002">
    <property type="protein sequence ID" value="TGY08486.1"/>
    <property type="molecule type" value="Genomic_DNA"/>
</dbReference>
<gene>
    <name evidence="9 11" type="primary">cysQ</name>
    <name evidence="11" type="ORF">D7Y07_01290</name>
    <name evidence="12" type="ORF">E5356_01350</name>
</gene>
<dbReference type="PANTHER" id="PTHR43028">
    <property type="entry name" value="3'(2'),5'-BISPHOSPHATE NUCLEOTIDASE 1"/>
    <property type="match status" value="1"/>
</dbReference>
<dbReference type="GO" id="GO:0050427">
    <property type="term" value="P:3'-phosphoadenosine 5'-phosphosulfate metabolic process"/>
    <property type="evidence" value="ECO:0007669"/>
    <property type="project" value="TreeGrafter"/>
</dbReference>
<evidence type="ECO:0000313" key="13">
    <source>
        <dbReference type="Proteomes" id="UP000267159"/>
    </source>
</evidence>
<dbReference type="Proteomes" id="UP000305751">
    <property type="component" value="Unassembled WGS sequence"/>
</dbReference>
<organism evidence="11 13">
    <name type="scientific">Bacteroides acidifaciens</name>
    <dbReference type="NCBI Taxonomy" id="85831"/>
    <lineage>
        <taxon>Bacteria</taxon>
        <taxon>Pseudomonadati</taxon>
        <taxon>Bacteroidota</taxon>
        <taxon>Bacteroidia</taxon>
        <taxon>Bacteroidales</taxon>
        <taxon>Bacteroidaceae</taxon>
        <taxon>Bacteroides</taxon>
    </lineage>
</organism>
<feature type="binding site" evidence="9">
    <location>
        <position position="84"/>
    </location>
    <ligand>
        <name>Mg(2+)</name>
        <dbReference type="ChEBI" id="CHEBI:18420"/>
        <label>2</label>
    </ligand>
</feature>
<feature type="binding site" evidence="10">
    <location>
        <position position="83"/>
    </location>
    <ligand>
        <name>Mg(2+)</name>
        <dbReference type="ChEBI" id="CHEBI:18420"/>
        <label>1</label>
        <note>catalytic</note>
    </ligand>
</feature>
<dbReference type="InterPro" id="IPR006240">
    <property type="entry name" value="CysQ"/>
</dbReference>
<dbReference type="InterPro" id="IPR050725">
    <property type="entry name" value="CysQ/Inositol_MonoPase"/>
</dbReference>
<feature type="binding site" evidence="10">
    <location>
        <position position="224"/>
    </location>
    <ligand>
        <name>Mg(2+)</name>
        <dbReference type="ChEBI" id="CHEBI:18420"/>
        <label>1</label>
        <note>catalytic</note>
    </ligand>
</feature>
<feature type="binding site" evidence="9">
    <location>
        <position position="81"/>
    </location>
    <ligand>
        <name>Mg(2+)</name>
        <dbReference type="ChEBI" id="CHEBI:18420"/>
        <label>2</label>
    </ligand>
</feature>
<keyword evidence="14" id="KW-1185">Reference proteome</keyword>
<dbReference type="PROSITE" id="PS00629">
    <property type="entry name" value="IMP_1"/>
    <property type="match status" value="1"/>
</dbReference>
<dbReference type="CDD" id="cd01638">
    <property type="entry name" value="CysQ"/>
    <property type="match status" value="1"/>
</dbReference>
<feature type="binding site" evidence="9">
    <location>
        <begin position="83"/>
        <end position="86"/>
    </location>
    <ligand>
        <name>substrate</name>
    </ligand>
</feature>
<dbReference type="PANTHER" id="PTHR43028:SF5">
    <property type="entry name" value="3'(2'),5'-BISPHOSPHATE NUCLEOTIDASE 1"/>
    <property type="match status" value="1"/>
</dbReference>
<comment type="catalytic activity">
    <reaction evidence="1 9">
        <text>adenosine 3',5'-bisphosphate + H2O = AMP + phosphate</text>
        <dbReference type="Rhea" id="RHEA:10040"/>
        <dbReference type="ChEBI" id="CHEBI:15377"/>
        <dbReference type="ChEBI" id="CHEBI:43474"/>
        <dbReference type="ChEBI" id="CHEBI:58343"/>
        <dbReference type="ChEBI" id="CHEBI:456215"/>
        <dbReference type="EC" id="3.1.3.7"/>
    </reaction>
</comment>
<feature type="binding site" evidence="10">
    <location>
        <position position="84"/>
    </location>
    <ligand>
        <name>Mg(2+)</name>
        <dbReference type="ChEBI" id="CHEBI:18420"/>
        <label>1</label>
        <note>catalytic</note>
    </ligand>
</feature>
<dbReference type="GO" id="GO:0000287">
    <property type="term" value="F:magnesium ion binding"/>
    <property type="evidence" value="ECO:0007669"/>
    <property type="project" value="UniProtKB-UniRule"/>
</dbReference>
<accession>A0A3L8AC71</accession>
<dbReference type="AlphaFoldDB" id="A0A3L8AC71"/>
<dbReference type="GO" id="GO:0008441">
    <property type="term" value="F:3'(2'),5'-bisphosphate nucleotidase activity"/>
    <property type="evidence" value="ECO:0007669"/>
    <property type="project" value="UniProtKB-UniRule"/>
</dbReference>
<dbReference type="GO" id="GO:0000103">
    <property type="term" value="P:sulfate assimilation"/>
    <property type="evidence" value="ECO:0007669"/>
    <property type="project" value="TreeGrafter"/>
</dbReference>
<sequence>MAAIDAALKAGKEILSIYEDPASDFEIERKADNSPLTIADRKAHEAIVAILDGTPFPVLSEEGKHLDYETRRTWDTLWVVDPLDGTKEFIKRNGEFTVNIALVQNSVPVMGVIYVPVRKELYFAVEGVGAYKCSGIIGLEDDGVSLEQLIKESDRIPLEYVRERFIVVASRSHLSPETEEYIADLKRKYGSVELISSGSSIKICLVAEGKADVYPRFAPTMEWDTAAGHAIARVAGMEVYQAGKDEPLRYNKKDLLNPWFIVEPKREH</sequence>
<evidence type="ECO:0000313" key="14">
    <source>
        <dbReference type="Proteomes" id="UP000305751"/>
    </source>
</evidence>
<reference evidence="12 14" key="2">
    <citation type="submission" date="2019-04" db="EMBL/GenBank/DDBJ databases">
        <title>Microbes associate with the intestines of laboratory mice.</title>
        <authorList>
            <person name="Navarre W."/>
            <person name="Wong E."/>
            <person name="Huang K."/>
            <person name="Tropini C."/>
            <person name="Ng K."/>
            <person name="Yu B."/>
        </authorList>
    </citation>
    <scope>NUCLEOTIDE SEQUENCE [LARGE SCALE GENOMIC DNA]</scope>
    <source>
        <strain evidence="12 14">NM70_E10</strain>
    </source>
</reference>
<dbReference type="GO" id="GO:0005886">
    <property type="term" value="C:plasma membrane"/>
    <property type="evidence" value="ECO:0007669"/>
    <property type="project" value="UniProtKB-SubCell"/>
</dbReference>
<proteinExistence type="inferred from homology"/>
<keyword evidence="4" id="KW-0997">Cell inner membrane</keyword>
<evidence type="ECO:0000256" key="7">
    <source>
        <dbReference type="ARBA" id="ARBA00022842"/>
    </source>
</evidence>
<reference evidence="11 13" key="1">
    <citation type="submission" date="2018-09" db="EMBL/GenBank/DDBJ databases">
        <title>Murine metabolic-syndrome-specific gut microbial biobank.</title>
        <authorList>
            <person name="Liu C."/>
        </authorList>
    </citation>
    <scope>NUCLEOTIDE SEQUENCE [LARGE SCALE GENOMIC DNA]</scope>
    <source>
        <strain evidence="11 13">0.1X-D8-26</strain>
    </source>
</reference>
<name>A0A3L8AC71_9BACE</name>
<evidence type="ECO:0000256" key="9">
    <source>
        <dbReference type="HAMAP-Rule" id="MF_02095"/>
    </source>
</evidence>
<dbReference type="Gene3D" id="3.30.540.10">
    <property type="entry name" value="Fructose-1,6-Bisphosphatase, subunit A, domain 1"/>
    <property type="match status" value="1"/>
</dbReference>
<feature type="binding site" evidence="10">
    <location>
        <position position="61"/>
    </location>
    <ligand>
        <name>Mg(2+)</name>
        <dbReference type="ChEBI" id="CHEBI:18420"/>
        <label>1</label>
        <note>catalytic</note>
    </ligand>
</feature>
<feature type="binding site" evidence="9">
    <location>
        <position position="61"/>
    </location>
    <ligand>
        <name>substrate</name>
    </ligand>
</feature>
<keyword evidence="7 9" id="KW-0460">Magnesium</keyword>
<comment type="subcellular location">
    <subcellularLocation>
        <location evidence="9">Cell membrane</location>
        <topology evidence="9">Peripheral membrane protein</topology>
        <orientation evidence="9">Cytoplasmic side</orientation>
    </subcellularLocation>
</comment>
<dbReference type="STRING" id="1235814.GCA_000613385_01120"/>
<dbReference type="EC" id="3.1.3.7" evidence="9"/>
<evidence type="ECO:0000256" key="3">
    <source>
        <dbReference type="ARBA" id="ARBA00022475"/>
    </source>
</evidence>
<protein>
    <recommendedName>
        <fullName evidence="9">3'(2'),5'-bisphosphate nucleotidase CysQ</fullName>
        <ecNumber evidence="9">3.1.3.7</ecNumber>
    </recommendedName>
    <alternativeName>
        <fullName evidence="9">3'(2'),5-bisphosphonucleoside 3'(2')-phosphohydrolase</fullName>
    </alternativeName>
    <alternativeName>
        <fullName evidence="9">3'-phosphoadenosine 5'-phosphate phosphatase</fullName>
        <shortName evidence="9">PAP phosphatase</shortName>
    </alternativeName>
</protein>
<evidence type="ECO:0000256" key="10">
    <source>
        <dbReference type="PIRSR" id="PIRSR600760-2"/>
    </source>
</evidence>
<evidence type="ECO:0000256" key="6">
    <source>
        <dbReference type="ARBA" id="ARBA00022801"/>
    </source>
</evidence>
<evidence type="ECO:0000256" key="4">
    <source>
        <dbReference type="ARBA" id="ARBA00022519"/>
    </source>
</evidence>
<evidence type="ECO:0000256" key="5">
    <source>
        <dbReference type="ARBA" id="ARBA00022723"/>
    </source>
</evidence>
<evidence type="ECO:0000313" key="12">
    <source>
        <dbReference type="EMBL" id="TGY08486.1"/>
    </source>
</evidence>
<dbReference type="SUPFAM" id="SSF56655">
    <property type="entry name" value="Carbohydrate phosphatase"/>
    <property type="match status" value="1"/>
</dbReference>
<feature type="binding site" evidence="9">
    <location>
        <position position="81"/>
    </location>
    <ligand>
        <name>Mg(2+)</name>
        <dbReference type="ChEBI" id="CHEBI:18420"/>
        <label>1</label>
    </ligand>
</feature>
<keyword evidence="3 9" id="KW-1003">Cell membrane</keyword>
<evidence type="ECO:0000256" key="2">
    <source>
        <dbReference type="ARBA" id="ARBA00005289"/>
    </source>
</evidence>
<feature type="binding site" evidence="10">
    <location>
        <position position="81"/>
    </location>
    <ligand>
        <name>Mg(2+)</name>
        <dbReference type="ChEBI" id="CHEBI:18420"/>
        <label>1</label>
        <note>catalytic</note>
    </ligand>
</feature>
<feature type="binding site" evidence="9">
    <location>
        <position position="83"/>
    </location>
    <ligand>
        <name>Mg(2+)</name>
        <dbReference type="ChEBI" id="CHEBI:18420"/>
        <label>1</label>
    </ligand>
</feature>
<evidence type="ECO:0000256" key="1">
    <source>
        <dbReference type="ARBA" id="ARBA00001625"/>
    </source>
</evidence>
<dbReference type="Pfam" id="PF00459">
    <property type="entry name" value="Inositol_P"/>
    <property type="match status" value="1"/>
</dbReference>
<dbReference type="HAMAP" id="MF_02095">
    <property type="entry name" value="CysQ"/>
    <property type="match status" value="1"/>
</dbReference>
<dbReference type="FunFam" id="3.40.190.80:FF:000005">
    <property type="entry name" value="3'(2'),5'-bisphosphate nucleotidase CysQ"/>
    <property type="match status" value="1"/>
</dbReference>
<keyword evidence="6 9" id="KW-0378">Hydrolase</keyword>
<keyword evidence="8 9" id="KW-0472">Membrane</keyword>
<dbReference type="InterPro" id="IPR000760">
    <property type="entry name" value="Inositol_monophosphatase-like"/>
</dbReference>
<comment type="function">
    <text evidence="9">Converts adenosine-3',5'-bisphosphate (PAP) to AMP.</text>
</comment>
<dbReference type="Proteomes" id="UP000267159">
    <property type="component" value="Unassembled WGS sequence"/>
</dbReference>
<comment type="cofactor">
    <cofactor evidence="9 10">
        <name>Mg(2+)</name>
        <dbReference type="ChEBI" id="CHEBI:18420"/>
    </cofactor>
</comment>
<keyword evidence="5 9" id="KW-0479">Metal-binding</keyword>
<dbReference type="NCBIfam" id="TIGR01331">
    <property type="entry name" value="bisphos_cysQ"/>
    <property type="match status" value="1"/>
</dbReference>
<feature type="binding site" evidence="9">
    <location>
        <position position="61"/>
    </location>
    <ligand>
        <name>Mg(2+)</name>
        <dbReference type="ChEBI" id="CHEBI:18420"/>
        <label>1</label>
    </ligand>
</feature>
<comment type="caution">
    <text evidence="11">The sequence shown here is derived from an EMBL/GenBank/DDBJ whole genome shotgun (WGS) entry which is preliminary data.</text>
</comment>
<dbReference type="EMBL" id="RAZM01000002">
    <property type="protein sequence ID" value="RLT81786.1"/>
    <property type="molecule type" value="Genomic_DNA"/>
</dbReference>
<dbReference type="InterPro" id="IPR020583">
    <property type="entry name" value="Inositol_monoP_metal-BS"/>
</dbReference>
<dbReference type="PRINTS" id="PR00377">
    <property type="entry name" value="IMPHPHTASES"/>
</dbReference>
<feature type="binding site" evidence="9">
    <location>
        <position position="224"/>
    </location>
    <ligand>
        <name>substrate</name>
    </ligand>
</feature>